<sequence>MKIVDDLIVVRVEPPAGEVFNRNVFGIAKSGELLWQIEESPHGTQDDKPFIDIAVNRNNKLVAGNWNGVAYHVDVGSGKISVESFDK</sequence>
<evidence type="ECO:0000313" key="1">
    <source>
        <dbReference type="EMBL" id="MDC3737346.1"/>
    </source>
</evidence>
<dbReference type="EMBL" id="JAGSOW010000008">
    <property type="protein sequence ID" value="MDC3737346.1"/>
    <property type="molecule type" value="Genomic_DNA"/>
</dbReference>
<name>A0AB35JT94_PSESY</name>
<dbReference type="InterPro" id="IPR058263">
    <property type="entry name" value="DUF7957"/>
</dbReference>
<gene>
    <name evidence="1" type="ORF">KDL27_16270</name>
</gene>
<evidence type="ECO:0000313" key="2">
    <source>
        <dbReference type="Proteomes" id="UP001220207"/>
    </source>
</evidence>
<dbReference type="Proteomes" id="UP001220207">
    <property type="component" value="Unassembled WGS sequence"/>
</dbReference>
<comment type="caution">
    <text evidence="1">The sequence shown here is derived from an EMBL/GenBank/DDBJ whole genome shotgun (WGS) entry which is preliminary data.</text>
</comment>
<protein>
    <submittedName>
        <fullName evidence="1">Uncharacterized protein</fullName>
    </submittedName>
</protein>
<accession>A0AB35JT94</accession>
<dbReference type="SUPFAM" id="SSF50998">
    <property type="entry name" value="Quinoprotein alcohol dehydrogenase-like"/>
    <property type="match status" value="1"/>
</dbReference>
<organism evidence="1 2">
    <name type="scientific">Pseudomonas syringae pv. syringae</name>
    <dbReference type="NCBI Taxonomy" id="321"/>
    <lineage>
        <taxon>Bacteria</taxon>
        <taxon>Pseudomonadati</taxon>
        <taxon>Pseudomonadota</taxon>
        <taxon>Gammaproteobacteria</taxon>
        <taxon>Pseudomonadales</taxon>
        <taxon>Pseudomonadaceae</taxon>
        <taxon>Pseudomonas</taxon>
        <taxon>Pseudomonas syringae</taxon>
    </lineage>
</organism>
<reference evidence="1" key="1">
    <citation type="submission" date="2021-04" db="EMBL/GenBank/DDBJ databases">
        <title>Genome Sequence and Comparative Genome Analysis of Pseudomonas syringae pv. syringae strains EC33 and LMG5496 isolated from Citrus plants from Tunisia and Greece.</title>
        <authorList>
            <person name="Abdellatif E."/>
            <person name="Baeyen S."/>
        </authorList>
    </citation>
    <scope>NUCLEOTIDE SEQUENCE</scope>
    <source>
        <strain evidence="1">LMG 5496</strain>
    </source>
</reference>
<dbReference type="InterPro" id="IPR011047">
    <property type="entry name" value="Quinoprotein_ADH-like_sf"/>
</dbReference>
<proteinExistence type="predicted"/>
<dbReference type="AlphaFoldDB" id="A0AB35JT94"/>
<dbReference type="Pfam" id="PF25857">
    <property type="entry name" value="DUF7957"/>
    <property type="match status" value="1"/>
</dbReference>